<dbReference type="EMBL" id="CP000697">
    <property type="protein sequence ID" value="ABQ29405.1"/>
    <property type="molecule type" value="Genomic_DNA"/>
</dbReference>
<feature type="domain" description="EthD" evidence="1">
    <location>
        <begin position="16"/>
        <end position="91"/>
    </location>
</feature>
<dbReference type="Gene3D" id="3.30.70.100">
    <property type="match status" value="1"/>
</dbReference>
<dbReference type="eggNOG" id="ENOG5032S97">
    <property type="taxonomic scope" value="Bacteria"/>
</dbReference>
<dbReference type="KEGG" id="acr:Acry_0177"/>
<dbReference type="InterPro" id="IPR009799">
    <property type="entry name" value="EthD_dom"/>
</dbReference>
<dbReference type="InterPro" id="IPR011008">
    <property type="entry name" value="Dimeric_a/b-barrel"/>
</dbReference>
<proteinExistence type="predicted"/>
<evidence type="ECO:0000259" key="1">
    <source>
        <dbReference type="Pfam" id="PF07110"/>
    </source>
</evidence>
<protein>
    <submittedName>
        <fullName evidence="2">Ethyl tert-butyl ether degradation EthD</fullName>
    </submittedName>
</protein>
<gene>
    <name evidence="2" type="ordered locus">Acry_0177</name>
</gene>
<organism evidence="2 3">
    <name type="scientific">Acidiphilium cryptum (strain JF-5)</name>
    <dbReference type="NCBI Taxonomy" id="349163"/>
    <lineage>
        <taxon>Bacteria</taxon>
        <taxon>Pseudomonadati</taxon>
        <taxon>Pseudomonadota</taxon>
        <taxon>Alphaproteobacteria</taxon>
        <taxon>Acetobacterales</taxon>
        <taxon>Acidocellaceae</taxon>
        <taxon>Acidiphilium</taxon>
    </lineage>
</organism>
<dbReference type="Proteomes" id="UP000000245">
    <property type="component" value="Chromosome"/>
</dbReference>
<dbReference type="PANTHER" id="PTHR40260:SF2">
    <property type="entry name" value="BLR8190 PROTEIN"/>
    <property type="match status" value="1"/>
</dbReference>
<keyword evidence="3" id="KW-1185">Reference proteome</keyword>
<dbReference type="NCBIfam" id="TIGR02118">
    <property type="entry name" value="EthD family reductase"/>
    <property type="match status" value="1"/>
</dbReference>
<dbReference type="AlphaFoldDB" id="A5FUX3"/>
<dbReference type="HOGENOM" id="CLU_115019_1_0_5"/>
<dbReference type="PANTHER" id="PTHR40260">
    <property type="entry name" value="BLR8190 PROTEIN"/>
    <property type="match status" value="1"/>
</dbReference>
<dbReference type="RefSeq" id="WP_007422241.1">
    <property type="nucleotide sequence ID" value="NC_009484.1"/>
</dbReference>
<reference evidence="2 3" key="1">
    <citation type="submission" date="2007-05" db="EMBL/GenBank/DDBJ databases">
        <title>Complete sequence of chromosome of Acidiphilium cryptum JF-5.</title>
        <authorList>
            <consortium name="US DOE Joint Genome Institute"/>
            <person name="Copeland A."/>
            <person name="Lucas S."/>
            <person name="Lapidus A."/>
            <person name="Barry K."/>
            <person name="Detter J.C."/>
            <person name="Glavina del Rio T."/>
            <person name="Hammon N."/>
            <person name="Israni S."/>
            <person name="Dalin E."/>
            <person name="Tice H."/>
            <person name="Pitluck S."/>
            <person name="Sims D."/>
            <person name="Brettin T."/>
            <person name="Bruce D."/>
            <person name="Han C."/>
            <person name="Schmutz J."/>
            <person name="Larimer F."/>
            <person name="Land M."/>
            <person name="Hauser L."/>
            <person name="Kyrpides N."/>
            <person name="Kim E."/>
            <person name="Magnuson T."/>
            <person name="Richardson P."/>
        </authorList>
    </citation>
    <scope>NUCLEOTIDE SEQUENCE [LARGE SCALE GENOMIC DNA]</scope>
    <source>
        <strain evidence="2 3">JF-5</strain>
    </source>
</reference>
<sequence length="103" mass="11026">MIAITVLYPKTATSTFDTTYYHDKHMKLVGDRWGSMGLKGATVLHGVNGPDGAAPPYAVITTLQFESLEAFGKAVQAHGPEVMGDIANFTNVQPVLQFSEIAA</sequence>
<dbReference type="Pfam" id="PF07110">
    <property type="entry name" value="EthD"/>
    <property type="match status" value="1"/>
</dbReference>
<evidence type="ECO:0000313" key="3">
    <source>
        <dbReference type="Proteomes" id="UP000000245"/>
    </source>
</evidence>
<name>A5FUX3_ACICJ</name>
<dbReference type="SUPFAM" id="SSF54909">
    <property type="entry name" value="Dimeric alpha+beta barrel"/>
    <property type="match status" value="1"/>
</dbReference>
<accession>A5FUX3</accession>
<dbReference type="GO" id="GO:0016491">
    <property type="term" value="F:oxidoreductase activity"/>
    <property type="evidence" value="ECO:0007669"/>
    <property type="project" value="InterPro"/>
</dbReference>
<evidence type="ECO:0000313" key="2">
    <source>
        <dbReference type="EMBL" id="ABQ29405.1"/>
    </source>
</evidence>
<dbReference type="STRING" id="349163.Acry_0177"/>